<sequence length="184" mass="20408">MANYDFKVFDEKVGAAQEWLAKEYRGLRTGRAAPAILDGISVSAYGSMTPLKQVGNVGVEDARTLRVSAYDAGLIKDIERAISAANLGVGTSSDGASVRVTFPELTSERREQMVKLAKQKLEEARTTVRVARDEAWKEIQQREKDGTLTEDDKFSLKEELQKKVDAGNEELEKAFESKEKEMSS</sequence>
<dbReference type="Gene3D" id="1.10.132.20">
    <property type="entry name" value="Ribosome-recycling factor"/>
    <property type="match status" value="1"/>
</dbReference>
<dbReference type="PANTHER" id="PTHR20982:SF3">
    <property type="entry name" value="MITOCHONDRIAL RIBOSOME RECYCLING FACTOR PSEUDO 1"/>
    <property type="match status" value="1"/>
</dbReference>
<gene>
    <name evidence="5" type="ORF">A2851_00340</name>
</gene>
<proteinExistence type="inferred from homology"/>
<evidence type="ECO:0000313" key="6">
    <source>
        <dbReference type="Proteomes" id="UP000176863"/>
    </source>
</evidence>
<dbReference type="InterPro" id="IPR002661">
    <property type="entry name" value="Ribosome_recyc_fac"/>
</dbReference>
<dbReference type="InterPro" id="IPR036191">
    <property type="entry name" value="RRF_sf"/>
</dbReference>
<reference evidence="5 6" key="1">
    <citation type="journal article" date="2016" name="Nat. Commun.">
        <title>Thousands of microbial genomes shed light on interconnected biogeochemical processes in an aquifer system.</title>
        <authorList>
            <person name="Anantharaman K."/>
            <person name="Brown C.T."/>
            <person name="Hug L.A."/>
            <person name="Sharon I."/>
            <person name="Castelle C.J."/>
            <person name="Probst A.J."/>
            <person name="Thomas B.C."/>
            <person name="Singh A."/>
            <person name="Wilkins M.J."/>
            <person name="Karaoz U."/>
            <person name="Brodie E.L."/>
            <person name="Williams K.H."/>
            <person name="Hubbard S.S."/>
            <person name="Banfield J.F."/>
        </authorList>
    </citation>
    <scope>NUCLEOTIDE SEQUENCE [LARGE SCALE GENOMIC DNA]</scope>
</reference>
<comment type="caution">
    <text evidence="5">The sequence shown here is derived from an EMBL/GenBank/DDBJ whole genome shotgun (WGS) entry which is preliminary data.</text>
</comment>
<evidence type="ECO:0000256" key="3">
    <source>
        <dbReference type="SAM" id="Coils"/>
    </source>
</evidence>
<keyword evidence="3" id="KW-0175">Coiled coil</keyword>
<dbReference type="Pfam" id="PF01765">
    <property type="entry name" value="RRF"/>
    <property type="match status" value="1"/>
</dbReference>
<name>A0A1F6CU61_9BACT</name>
<accession>A0A1F6CU61</accession>
<dbReference type="NCBIfam" id="TIGR00496">
    <property type="entry name" value="frr"/>
    <property type="match status" value="1"/>
</dbReference>
<dbReference type="PANTHER" id="PTHR20982">
    <property type="entry name" value="RIBOSOME RECYCLING FACTOR"/>
    <property type="match status" value="1"/>
</dbReference>
<comment type="similarity">
    <text evidence="1">Belongs to the RRF family.</text>
</comment>
<feature type="coiled-coil region" evidence="3">
    <location>
        <begin position="114"/>
        <end position="177"/>
    </location>
</feature>
<evidence type="ECO:0000256" key="1">
    <source>
        <dbReference type="ARBA" id="ARBA00005912"/>
    </source>
</evidence>
<dbReference type="CDD" id="cd00520">
    <property type="entry name" value="RRF"/>
    <property type="match status" value="1"/>
</dbReference>
<dbReference type="Gene3D" id="3.30.1360.40">
    <property type="match status" value="1"/>
</dbReference>
<protein>
    <submittedName>
        <fullName evidence="5">Ribosome recycling factor</fullName>
    </submittedName>
</protein>
<keyword evidence="2" id="KW-0648">Protein biosynthesis</keyword>
<dbReference type="EMBL" id="MFKT01000025">
    <property type="protein sequence ID" value="OGG52610.1"/>
    <property type="molecule type" value="Genomic_DNA"/>
</dbReference>
<evidence type="ECO:0000256" key="2">
    <source>
        <dbReference type="ARBA" id="ARBA00022917"/>
    </source>
</evidence>
<evidence type="ECO:0000259" key="4">
    <source>
        <dbReference type="Pfam" id="PF01765"/>
    </source>
</evidence>
<dbReference type="STRING" id="1798480.A2851_00340"/>
<organism evidence="5 6">
    <name type="scientific">Candidatus Kaiserbacteria bacterium RIFCSPHIGHO2_01_FULL_53_29</name>
    <dbReference type="NCBI Taxonomy" id="1798480"/>
    <lineage>
        <taxon>Bacteria</taxon>
        <taxon>Candidatus Kaiseribacteriota</taxon>
    </lineage>
</organism>
<dbReference type="Proteomes" id="UP000176863">
    <property type="component" value="Unassembled WGS sequence"/>
</dbReference>
<feature type="domain" description="Ribosome recycling factor" evidence="4">
    <location>
        <begin position="21"/>
        <end position="182"/>
    </location>
</feature>
<dbReference type="InterPro" id="IPR023584">
    <property type="entry name" value="Ribosome_recyc_fac_dom"/>
</dbReference>
<dbReference type="FunFam" id="3.30.1360.40:FF:000001">
    <property type="entry name" value="Ribosome-recycling factor"/>
    <property type="match status" value="1"/>
</dbReference>
<evidence type="ECO:0000313" key="5">
    <source>
        <dbReference type="EMBL" id="OGG52610.1"/>
    </source>
</evidence>
<dbReference type="GO" id="GO:0043023">
    <property type="term" value="F:ribosomal large subunit binding"/>
    <property type="evidence" value="ECO:0007669"/>
    <property type="project" value="TreeGrafter"/>
</dbReference>
<dbReference type="AlphaFoldDB" id="A0A1F6CU61"/>
<dbReference type="GO" id="GO:0006412">
    <property type="term" value="P:translation"/>
    <property type="evidence" value="ECO:0007669"/>
    <property type="project" value="UniProtKB-KW"/>
</dbReference>
<dbReference type="SUPFAM" id="SSF55194">
    <property type="entry name" value="Ribosome recycling factor, RRF"/>
    <property type="match status" value="1"/>
</dbReference>